<proteinExistence type="predicted"/>
<dbReference type="Proteomes" id="UP001140949">
    <property type="component" value="Unassembled WGS sequence"/>
</dbReference>
<dbReference type="EMBL" id="JANAVB010029815">
    <property type="protein sequence ID" value="KAJ6814401.1"/>
    <property type="molecule type" value="Genomic_DNA"/>
</dbReference>
<gene>
    <name evidence="1" type="ORF">M6B38_139920</name>
</gene>
<dbReference type="AlphaFoldDB" id="A0AAX6FEH4"/>
<name>A0AAX6FEH4_IRIPA</name>
<reference evidence="1" key="2">
    <citation type="submission" date="2023-04" db="EMBL/GenBank/DDBJ databases">
        <authorList>
            <person name="Bruccoleri R.E."/>
            <person name="Oakeley E.J."/>
            <person name="Faust A.-M."/>
            <person name="Dessus-Babus S."/>
            <person name="Altorfer M."/>
            <person name="Burckhardt D."/>
            <person name="Oertli M."/>
            <person name="Naumann U."/>
            <person name="Petersen F."/>
            <person name="Wong J."/>
        </authorList>
    </citation>
    <scope>NUCLEOTIDE SEQUENCE</scope>
    <source>
        <strain evidence="1">GSM-AAB239-AS_SAM_17_03QT</strain>
        <tissue evidence="1">Leaf</tissue>
    </source>
</reference>
<reference evidence="1" key="1">
    <citation type="journal article" date="2023" name="GigaByte">
        <title>Genome assembly of the bearded iris, Iris pallida Lam.</title>
        <authorList>
            <person name="Bruccoleri R.E."/>
            <person name="Oakeley E.J."/>
            <person name="Faust A.M.E."/>
            <person name="Altorfer M."/>
            <person name="Dessus-Babus S."/>
            <person name="Burckhardt D."/>
            <person name="Oertli M."/>
            <person name="Naumann U."/>
            <person name="Petersen F."/>
            <person name="Wong J."/>
        </authorList>
    </citation>
    <scope>NUCLEOTIDE SEQUENCE</scope>
    <source>
        <strain evidence="1">GSM-AAB239-AS_SAM_17_03QT</strain>
    </source>
</reference>
<dbReference type="PANTHER" id="PTHR31286">
    <property type="entry name" value="GLYCINE-RICH CELL WALL STRUCTURAL PROTEIN 1.8-LIKE"/>
    <property type="match status" value="1"/>
</dbReference>
<evidence type="ECO:0000313" key="1">
    <source>
        <dbReference type="EMBL" id="KAJ6814401.1"/>
    </source>
</evidence>
<organism evidence="1 2">
    <name type="scientific">Iris pallida</name>
    <name type="common">Sweet iris</name>
    <dbReference type="NCBI Taxonomy" id="29817"/>
    <lineage>
        <taxon>Eukaryota</taxon>
        <taxon>Viridiplantae</taxon>
        <taxon>Streptophyta</taxon>
        <taxon>Embryophyta</taxon>
        <taxon>Tracheophyta</taxon>
        <taxon>Spermatophyta</taxon>
        <taxon>Magnoliopsida</taxon>
        <taxon>Liliopsida</taxon>
        <taxon>Asparagales</taxon>
        <taxon>Iridaceae</taxon>
        <taxon>Iridoideae</taxon>
        <taxon>Irideae</taxon>
        <taxon>Iris</taxon>
    </lineage>
</organism>
<dbReference type="InterPro" id="IPR040256">
    <property type="entry name" value="At4g02000-like"/>
</dbReference>
<dbReference type="PANTHER" id="PTHR31286:SF180">
    <property type="entry name" value="OS10G0362600 PROTEIN"/>
    <property type="match status" value="1"/>
</dbReference>
<sequence length="131" mass="15277">MGRGPLIGRLIVMRRWDPSTNFVRDLLTTVPIRIRLHWLPPQLWCSSAIMKLASGVGKPLRADPLTAWKERLSYARIFLEISATDVLVEELEIELPSGKMFFQKVEYEWVPPMLWTHYFSMSKNSKERDTS</sequence>
<evidence type="ECO:0000313" key="2">
    <source>
        <dbReference type="Proteomes" id="UP001140949"/>
    </source>
</evidence>
<accession>A0AAX6FEH4</accession>
<comment type="caution">
    <text evidence="1">The sequence shown here is derived from an EMBL/GenBank/DDBJ whole genome shotgun (WGS) entry which is preliminary data.</text>
</comment>
<protein>
    <submittedName>
        <fullName evidence="1">Uncharacterized protein</fullName>
    </submittedName>
</protein>
<keyword evidence="2" id="KW-1185">Reference proteome</keyword>